<feature type="transmembrane region" description="Helical" evidence="5">
    <location>
        <begin position="108"/>
        <end position="127"/>
    </location>
</feature>
<feature type="transmembrane region" description="Helical" evidence="5">
    <location>
        <begin position="290"/>
        <end position="312"/>
    </location>
</feature>
<organism evidence="7">
    <name type="scientific">Strongyloides ratti</name>
    <name type="common">Parasitic roundworm</name>
    <dbReference type="NCBI Taxonomy" id="34506"/>
    <lineage>
        <taxon>Eukaryota</taxon>
        <taxon>Metazoa</taxon>
        <taxon>Ecdysozoa</taxon>
        <taxon>Nematoda</taxon>
        <taxon>Chromadorea</taxon>
        <taxon>Rhabditida</taxon>
        <taxon>Tylenchina</taxon>
        <taxon>Panagrolaimomorpha</taxon>
        <taxon>Strongyloidoidea</taxon>
        <taxon>Strongyloididae</taxon>
        <taxon>Strongyloides</taxon>
    </lineage>
</organism>
<accession>A0A090LLU8</accession>
<comment type="subcellular location">
    <subcellularLocation>
        <location evidence="1">Membrane</location>
        <topology evidence="1">Multi-pass membrane protein</topology>
    </subcellularLocation>
</comment>
<dbReference type="STRING" id="34506.A0A090LLU8"/>
<dbReference type="InterPro" id="IPR036259">
    <property type="entry name" value="MFS_trans_sf"/>
</dbReference>
<dbReference type="PANTHER" id="PTHR11662:SF60">
    <property type="entry name" value="MAJOR FACILITATOR SUPERFAMILY (MFS) PROFILE DOMAIN-CONTAINING PROTEIN"/>
    <property type="match status" value="1"/>
</dbReference>
<reference evidence="9" key="2">
    <citation type="submission" date="2020-12" db="UniProtKB">
        <authorList>
            <consortium name="WormBaseParasite"/>
        </authorList>
    </citation>
    <scope>IDENTIFICATION</scope>
</reference>
<dbReference type="PROSITE" id="PS50850">
    <property type="entry name" value="MFS"/>
    <property type="match status" value="1"/>
</dbReference>
<keyword evidence="8" id="KW-1185">Reference proteome</keyword>
<dbReference type="GO" id="GO:0006820">
    <property type="term" value="P:monoatomic anion transport"/>
    <property type="evidence" value="ECO:0007669"/>
    <property type="project" value="TreeGrafter"/>
</dbReference>
<dbReference type="GeneID" id="36381508"/>
<dbReference type="EMBL" id="LN609529">
    <property type="protein sequence ID" value="CEF69138.1"/>
    <property type="molecule type" value="Genomic_DNA"/>
</dbReference>
<feature type="transmembrane region" description="Helical" evidence="5">
    <location>
        <begin position="21"/>
        <end position="40"/>
    </location>
</feature>
<dbReference type="AlphaFoldDB" id="A0A090LLU8"/>
<dbReference type="FunFam" id="1.20.1250.20:FF:000532">
    <property type="entry name" value="SLC (SoLute Carrier) homolog"/>
    <property type="match status" value="1"/>
</dbReference>
<feature type="transmembrane region" description="Helical" evidence="5">
    <location>
        <begin position="466"/>
        <end position="486"/>
    </location>
</feature>
<proteinExistence type="predicted"/>
<keyword evidence="3 5" id="KW-1133">Transmembrane helix</keyword>
<feature type="domain" description="Major facilitator superfamily (MFS) profile" evidence="6">
    <location>
        <begin position="22"/>
        <end position="490"/>
    </location>
</feature>
<feature type="transmembrane region" description="Helical" evidence="5">
    <location>
        <begin position="332"/>
        <end position="350"/>
    </location>
</feature>
<feature type="transmembrane region" description="Helical" evidence="5">
    <location>
        <begin position="371"/>
        <end position="391"/>
    </location>
</feature>
<dbReference type="Proteomes" id="UP000035682">
    <property type="component" value="Unplaced"/>
</dbReference>
<dbReference type="RefSeq" id="XP_024508338.1">
    <property type="nucleotide sequence ID" value="XM_024655024.1"/>
</dbReference>
<feature type="transmembrane region" description="Helical" evidence="5">
    <location>
        <begin position="139"/>
        <end position="161"/>
    </location>
</feature>
<dbReference type="InterPro" id="IPR050382">
    <property type="entry name" value="MFS_Na/Anion_cotransporter"/>
</dbReference>
<evidence type="ECO:0000256" key="4">
    <source>
        <dbReference type="ARBA" id="ARBA00023136"/>
    </source>
</evidence>
<dbReference type="InterPro" id="IPR011701">
    <property type="entry name" value="MFS"/>
</dbReference>
<evidence type="ECO:0000313" key="7">
    <source>
        <dbReference type="EMBL" id="CEF69138.1"/>
    </source>
</evidence>
<reference evidence="7 8" key="1">
    <citation type="submission" date="2014-09" db="EMBL/GenBank/DDBJ databases">
        <authorList>
            <person name="Martin A.A."/>
        </authorList>
    </citation>
    <scope>NUCLEOTIDE SEQUENCE</scope>
    <source>
        <strain evidence="8">ED321</strain>
        <strain evidence="7">ED321 Heterogonic</strain>
    </source>
</reference>
<feature type="transmembrane region" description="Helical" evidence="5">
    <location>
        <begin position="228"/>
        <end position="248"/>
    </location>
</feature>
<name>A0A090LLU8_STRRB</name>
<gene>
    <name evidence="7 9 10" type="ORF">SRAE_2000379000</name>
</gene>
<dbReference type="GO" id="GO:0022857">
    <property type="term" value="F:transmembrane transporter activity"/>
    <property type="evidence" value="ECO:0007669"/>
    <property type="project" value="InterPro"/>
</dbReference>
<dbReference type="WBParaSite" id="SRAE_2000379000.1">
    <property type="protein sequence ID" value="SRAE_2000379000.1"/>
    <property type="gene ID" value="WBGene00264015"/>
</dbReference>
<dbReference type="InterPro" id="IPR020846">
    <property type="entry name" value="MFS_dom"/>
</dbReference>
<dbReference type="GO" id="GO:0016020">
    <property type="term" value="C:membrane"/>
    <property type="evidence" value="ECO:0007669"/>
    <property type="project" value="UniProtKB-SubCell"/>
</dbReference>
<evidence type="ECO:0000259" key="6">
    <source>
        <dbReference type="PROSITE" id="PS50850"/>
    </source>
</evidence>
<protein>
    <submittedName>
        <fullName evidence="7 9">Sialin</fullName>
    </submittedName>
</protein>
<dbReference type="CTD" id="36381508"/>
<evidence type="ECO:0000256" key="5">
    <source>
        <dbReference type="SAM" id="Phobius"/>
    </source>
</evidence>
<keyword evidence="4 5" id="KW-0472">Membrane</keyword>
<dbReference type="Gene3D" id="1.20.1250.20">
    <property type="entry name" value="MFS general substrate transporter like domains"/>
    <property type="match status" value="2"/>
</dbReference>
<evidence type="ECO:0000256" key="3">
    <source>
        <dbReference type="ARBA" id="ARBA00022989"/>
    </source>
</evidence>
<feature type="transmembrane region" description="Helical" evidence="5">
    <location>
        <begin position="397"/>
        <end position="419"/>
    </location>
</feature>
<feature type="transmembrane region" description="Helical" evidence="5">
    <location>
        <begin position="431"/>
        <end position="454"/>
    </location>
</feature>
<dbReference type="OMA" id="CHDFKGL"/>
<evidence type="ECO:0000313" key="10">
    <source>
        <dbReference type="WormBase" id="SRAE_2000379000"/>
    </source>
</evidence>
<dbReference type="SUPFAM" id="SSF103473">
    <property type="entry name" value="MFS general substrate transporter"/>
    <property type="match status" value="1"/>
</dbReference>
<dbReference type="Pfam" id="PF07690">
    <property type="entry name" value="MFS_1"/>
    <property type="match status" value="1"/>
</dbReference>
<evidence type="ECO:0000313" key="9">
    <source>
        <dbReference type="WBParaSite" id="SRAE_2000379000.1"/>
    </source>
</evidence>
<evidence type="ECO:0000256" key="1">
    <source>
        <dbReference type="ARBA" id="ARBA00004141"/>
    </source>
</evidence>
<evidence type="ECO:0000313" key="8">
    <source>
        <dbReference type="Proteomes" id="UP000035682"/>
    </source>
</evidence>
<evidence type="ECO:0000256" key="2">
    <source>
        <dbReference type="ARBA" id="ARBA00022692"/>
    </source>
</evidence>
<sequence>MKNLEERKTNLFWSLKSRRMHVIILLMFGWGIMAFTRHQLGISLPCMLNSTAIEEGSLNKYEENFNQIENDKKCLKNNNVKNISYFVDKKIVVDYGGTFNWSYDQQNLVISGTYFGSLLTVLPAGYLSDKISSKNMMIYGSIVYILTSVTFPYLVMTFGYLPGFITRFIMGLGEGMLLPASSSILSKWFTNSEKPLASTLLTSGNQIATFIGNPLAAFFCQSSIGWSGTFYTCGIILFIWIIFWYYFIQNSPDTAKWISINEKEYLEKETGFEKIKKENKKNFKIPWKNILTSSALYCTIPCYFFGNMYGVFLSMYLPLFYKEKLYVNVMNNGFMTAVPTIIQMIVKILWSSYIGKLQKKNCITSNTSVKISQLVSGILLPVGLIMVDLTLDCTNPWITVIYICIANCGYGIATSGYTVSIISMAPAVTGMLSGITNTAAILSRISTPFIFSLLKKTKIINVWKGAFYGIAISWFISSLIFIKWGVGEAQEWGIIKNIPESENTNKTMVSLNSETTSINSTTNISK</sequence>
<dbReference type="WormBase" id="SRAE_2000379000">
    <property type="protein sequence ID" value="SRP06156"/>
    <property type="gene ID" value="WBGene00264015"/>
</dbReference>
<dbReference type="OrthoDB" id="2985014at2759"/>
<keyword evidence="2 5" id="KW-0812">Transmembrane</keyword>
<dbReference type="PANTHER" id="PTHR11662">
    <property type="entry name" value="SOLUTE CARRIER FAMILY 17"/>
    <property type="match status" value="1"/>
</dbReference>